<keyword evidence="4" id="KW-0540">Nuclease</keyword>
<evidence type="ECO:0000256" key="1">
    <source>
        <dbReference type="ARBA" id="ARBA00023450"/>
    </source>
</evidence>
<keyword evidence="4" id="KW-0255">Endonuclease</keyword>
<organism evidence="4 5">
    <name type="scientific">Terracoccus luteus</name>
    <dbReference type="NCBI Taxonomy" id="53356"/>
    <lineage>
        <taxon>Bacteria</taxon>
        <taxon>Bacillati</taxon>
        <taxon>Actinomycetota</taxon>
        <taxon>Actinomycetes</taxon>
        <taxon>Micrococcales</taxon>
        <taxon>Intrasporangiaceae</taxon>
        <taxon>Terracoccus</taxon>
    </lineage>
</organism>
<dbReference type="GO" id="GO:0004519">
    <property type="term" value="F:endonuclease activity"/>
    <property type="evidence" value="ECO:0007669"/>
    <property type="project" value="UniProtKB-KW"/>
</dbReference>
<feature type="region of interest" description="Disordered" evidence="2">
    <location>
        <begin position="197"/>
        <end position="266"/>
    </location>
</feature>
<dbReference type="GO" id="GO:0003676">
    <property type="term" value="F:nucleic acid binding"/>
    <property type="evidence" value="ECO:0007669"/>
    <property type="project" value="InterPro"/>
</dbReference>
<evidence type="ECO:0000313" key="5">
    <source>
        <dbReference type="Proteomes" id="UP000278440"/>
    </source>
</evidence>
<evidence type="ECO:0000313" key="4">
    <source>
        <dbReference type="EMBL" id="RKT79444.1"/>
    </source>
</evidence>
<evidence type="ECO:0000259" key="3">
    <source>
        <dbReference type="SMART" id="SM00507"/>
    </source>
</evidence>
<keyword evidence="5" id="KW-1185">Reference proteome</keyword>
<feature type="compositionally biased region" description="Basic and acidic residues" evidence="2">
    <location>
        <begin position="231"/>
        <end position="244"/>
    </location>
</feature>
<sequence length="488" mass="52231">MRGDQVEALLATVDWCDPDDEAWLRSVEANGPVRRADLSGDDPPTGVTIEALVGMPLHRYGEQSLVRSVEHVASARADHDVVLVSALAELLDRGAELPGALSPIDWLRTLDPGLSAPAAKGFVTVARAWPSTRWSGLRADVVTRRVAVACAAQVVDFVERVERVADPAELWSAVEHLRSAAATARPEELARLVRHHTEQLRPPRGHEPSASGGDDAAGGADSGAEGTGDGADARGDGADGRSDEAAAAAAAAWNEEQERLDERRRASRRLSFCEPDSLGMVRMHGWLDPEGASVVKSAVDALSVPDPQKNERGDVVAADPRDPARRRADALIELVRRGVAGSDRAPTTDKAKVVVFVDHDTLDGAVRGTAVTATGDVLTPAAARRLACDGAIVPVVLGSRSEPLDVGRRHRLVTPALRLALTVRDRMCSFPGCSRPPSWCDAHHVVPWHRGGSTSLQNMALLCPSHHTYVHRYDLTATVTTTRVVWQV</sequence>
<name>A0A495Y2E9_9MICO</name>
<feature type="compositionally biased region" description="Basic and acidic residues" evidence="2">
    <location>
        <begin position="197"/>
        <end position="207"/>
    </location>
</feature>
<dbReference type="InterPro" id="IPR002711">
    <property type="entry name" value="HNH"/>
</dbReference>
<dbReference type="EMBL" id="RBXT01000001">
    <property type="protein sequence ID" value="RKT79444.1"/>
    <property type="molecule type" value="Genomic_DNA"/>
</dbReference>
<comment type="similarity">
    <text evidence="1">Belongs to the Rv1128c/1148c/1588c/1702c/1945/3466 family.</text>
</comment>
<feature type="compositionally biased region" description="Low complexity" evidence="2">
    <location>
        <begin position="209"/>
        <end position="224"/>
    </location>
</feature>
<comment type="caution">
    <text evidence="4">The sequence shown here is derived from an EMBL/GenBank/DDBJ whole genome shotgun (WGS) entry which is preliminary data.</text>
</comment>
<keyword evidence="4" id="KW-0378">Hydrolase</keyword>
<dbReference type="GO" id="GO:0008270">
    <property type="term" value="F:zinc ion binding"/>
    <property type="evidence" value="ECO:0007669"/>
    <property type="project" value="InterPro"/>
</dbReference>
<dbReference type="SMART" id="SM00507">
    <property type="entry name" value="HNHc"/>
    <property type="match status" value="1"/>
</dbReference>
<dbReference type="InterPro" id="IPR003615">
    <property type="entry name" value="HNH_nuc"/>
</dbReference>
<protein>
    <submittedName>
        <fullName evidence="4">HNH endonuclease</fullName>
    </submittedName>
</protein>
<dbReference type="Gene3D" id="1.10.30.50">
    <property type="match status" value="1"/>
</dbReference>
<evidence type="ECO:0000256" key="2">
    <source>
        <dbReference type="SAM" id="MobiDB-lite"/>
    </source>
</evidence>
<accession>A0A495Y2E9</accession>
<dbReference type="InterPro" id="IPR003870">
    <property type="entry name" value="DUF222"/>
</dbReference>
<dbReference type="AlphaFoldDB" id="A0A495Y2E9"/>
<dbReference type="Pfam" id="PF02720">
    <property type="entry name" value="DUF222"/>
    <property type="match status" value="1"/>
</dbReference>
<proteinExistence type="inferred from homology"/>
<dbReference type="Pfam" id="PF01844">
    <property type="entry name" value="HNH"/>
    <property type="match status" value="1"/>
</dbReference>
<feature type="domain" description="HNH nuclease" evidence="3">
    <location>
        <begin position="416"/>
        <end position="468"/>
    </location>
</feature>
<gene>
    <name evidence="4" type="ORF">DFJ68_2916</name>
</gene>
<dbReference type="CDD" id="cd00085">
    <property type="entry name" value="HNHc"/>
    <property type="match status" value="1"/>
</dbReference>
<reference evidence="4 5" key="1">
    <citation type="submission" date="2018-10" db="EMBL/GenBank/DDBJ databases">
        <title>Sequencing the genomes of 1000 actinobacteria strains.</title>
        <authorList>
            <person name="Klenk H.-P."/>
        </authorList>
    </citation>
    <scope>NUCLEOTIDE SEQUENCE [LARGE SCALE GENOMIC DNA]</scope>
    <source>
        <strain evidence="4 5">DSM 44267</strain>
    </source>
</reference>
<dbReference type="Proteomes" id="UP000278440">
    <property type="component" value="Unassembled WGS sequence"/>
</dbReference>